<dbReference type="Gene3D" id="1.10.472.10">
    <property type="entry name" value="Cyclin-like"/>
    <property type="match status" value="1"/>
</dbReference>
<protein>
    <submittedName>
        <fullName evidence="2">CCNB3 protein</fullName>
    </submittedName>
</protein>
<dbReference type="Pfam" id="PF02984">
    <property type="entry name" value="Cyclin_C"/>
    <property type="match status" value="1"/>
</dbReference>
<proteinExistence type="predicted"/>
<name>A0A7K8ZX59_9PASS</name>
<feature type="domain" description="Cyclin C-terminal" evidence="1">
    <location>
        <begin position="1"/>
        <end position="88"/>
    </location>
</feature>
<comment type="caution">
    <text evidence="2">The sequence shown here is derived from an EMBL/GenBank/DDBJ whole genome shotgun (WGS) entry which is preliminary data.</text>
</comment>
<dbReference type="Proteomes" id="UP000591535">
    <property type="component" value="Unassembled WGS sequence"/>
</dbReference>
<dbReference type="SMART" id="SM01332">
    <property type="entry name" value="Cyclin_C"/>
    <property type="match status" value="1"/>
</dbReference>
<accession>A0A7K8ZX59</accession>
<reference evidence="2 3" key="1">
    <citation type="submission" date="2019-09" db="EMBL/GenBank/DDBJ databases">
        <title>Bird 10,000 Genomes (B10K) Project - Family phase.</title>
        <authorList>
            <person name="Zhang G."/>
        </authorList>
    </citation>
    <scope>NUCLEOTIDE SEQUENCE [LARGE SCALE GENOMIC DNA]</scope>
    <source>
        <strain evidence="2">B10K-DU-001-02</strain>
        <tissue evidence="2">Muscle</tissue>
    </source>
</reference>
<evidence type="ECO:0000313" key="3">
    <source>
        <dbReference type="Proteomes" id="UP000591535"/>
    </source>
</evidence>
<feature type="non-terminal residue" evidence="2">
    <location>
        <position position="100"/>
    </location>
</feature>
<gene>
    <name evidence="2" type="primary">Ccnb3_1</name>
    <name evidence="2" type="ORF">GRAVAR_R15010</name>
</gene>
<keyword evidence="3" id="KW-1185">Reference proteome</keyword>
<sequence>MTLQEYDYARESPSKLAASCLLLALTMKNLGGWTPTLAYYSGYSAQDLHPLVKKLNFLLTYQPRDKLNTVHSKYSHRLFYEVAKLAPIDMLKLEKALTNS</sequence>
<evidence type="ECO:0000313" key="2">
    <source>
        <dbReference type="EMBL" id="NXG20431.1"/>
    </source>
</evidence>
<organism evidence="2 3">
    <name type="scientific">Grallaria varia</name>
    <name type="common">variegated antpitta</name>
    <dbReference type="NCBI Taxonomy" id="117165"/>
    <lineage>
        <taxon>Eukaryota</taxon>
        <taxon>Metazoa</taxon>
        <taxon>Chordata</taxon>
        <taxon>Craniata</taxon>
        <taxon>Vertebrata</taxon>
        <taxon>Euteleostomi</taxon>
        <taxon>Archelosauria</taxon>
        <taxon>Archosauria</taxon>
        <taxon>Dinosauria</taxon>
        <taxon>Saurischia</taxon>
        <taxon>Theropoda</taxon>
        <taxon>Coelurosauria</taxon>
        <taxon>Aves</taxon>
        <taxon>Neognathae</taxon>
        <taxon>Neoaves</taxon>
        <taxon>Telluraves</taxon>
        <taxon>Australaves</taxon>
        <taxon>Passeriformes</taxon>
        <taxon>Formicariidae</taxon>
        <taxon>Grallaria</taxon>
    </lineage>
</organism>
<dbReference type="EMBL" id="VWZG01007498">
    <property type="protein sequence ID" value="NXG20431.1"/>
    <property type="molecule type" value="Genomic_DNA"/>
</dbReference>
<dbReference type="InterPro" id="IPR036915">
    <property type="entry name" value="Cyclin-like_sf"/>
</dbReference>
<dbReference type="AlphaFoldDB" id="A0A7K8ZX59"/>
<dbReference type="InterPro" id="IPR004367">
    <property type="entry name" value="Cyclin_C-dom"/>
</dbReference>
<feature type="non-terminal residue" evidence="2">
    <location>
        <position position="1"/>
    </location>
</feature>
<evidence type="ECO:0000259" key="1">
    <source>
        <dbReference type="SMART" id="SM01332"/>
    </source>
</evidence>
<dbReference type="SUPFAM" id="SSF47954">
    <property type="entry name" value="Cyclin-like"/>
    <property type="match status" value="1"/>
</dbReference>